<dbReference type="InterPro" id="IPR001647">
    <property type="entry name" value="HTH_TetR"/>
</dbReference>
<feature type="domain" description="HTH tetR-type" evidence="5">
    <location>
        <begin position="28"/>
        <end position="88"/>
    </location>
</feature>
<gene>
    <name evidence="6" type="ORF">E9998_17370</name>
</gene>
<accession>A0A4V4HNN4</accession>
<dbReference type="RefSeq" id="WP_136530952.1">
    <property type="nucleotide sequence ID" value="NZ_STGX01000013.1"/>
</dbReference>
<name>A0A4V4HNN4_9ACTN</name>
<dbReference type="SUPFAM" id="SSF48498">
    <property type="entry name" value="Tetracyclin repressor-like, C-terminal domain"/>
    <property type="match status" value="1"/>
</dbReference>
<keyword evidence="7" id="KW-1185">Reference proteome</keyword>
<organism evidence="6 7">
    <name type="scientific">Glycomyces paridis</name>
    <dbReference type="NCBI Taxonomy" id="2126555"/>
    <lineage>
        <taxon>Bacteria</taxon>
        <taxon>Bacillati</taxon>
        <taxon>Actinomycetota</taxon>
        <taxon>Actinomycetes</taxon>
        <taxon>Glycomycetales</taxon>
        <taxon>Glycomycetaceae</taxon>
        <taxon>Glycomyces</taxon>
    </lineage>
</organism>
<reference evidence="6 7" key="1">
    <citation type="journal article" date="2018" name="Int. J. Syst. Evol. Microbiol.">
        <title>Glycomyces paridis sp. nov., isolated from the medicinal plant Paris polyphylla.</title>
        <authorList>
            <person name="Fang X.M."/>
            <person name="Bai J.L."/>
            <person name="Su J."/>
            <person name="Zhao L.L."/>
            <person name="Liu H.Y."/>
            <person name="Ma B.P."/>
            <person name="Zhang Y.Q."/>
            <person name="Yu L.Y."/>
        </authorList>
    </citation>
    <scope>NUCLEOTIDE SEQUENCE [LARGE SCALE GENOMIC DNA]</scope>
    <source>
        <strain evidence="6 7">CPCC 204357</strain>
    </source>
</reference>
<dbReference type="InterPro" id="IPR036271">
    <property type="entry name" value="Tet_transcr_reg_TetR-rel_C_sf"/>
</dbReference>
<keyword evidence="2 4" id="KW-0238">DNA-binding</keyword>
<dbReference type="Proteomes" id="UP000305792">
    <property type="component" value="Unassembled WGS sequence"/>
</dbReference>
<dbReference type="PANTHER" id="PTHR30055:SF151">
    <property type="entry name" value="TRANSCRIPTIONAL REGULATORY PROTEIN"/>
    <property type="match status" value="1"/>
</dbReference>
<dbReference type="Pfam" id="PF00440">
    <property type="entry name" value="TetR_N"/>
    <property type="match status" value="1"/>
</dbReference>
<dbReference type="Gene3D" id="1.10.10.60">
    <property type="entry name" value="Homeodomain-like"/>
    <property type="match status" value="1"/>
</dbReference>
<dbReference type="InterPro" id="IPR050109">
    <property type="entry name" value="HTH-type_TetR-like_transc_reg"/>
</dbReference>
<evidence type="ECO:0000256" key="1">
    <source>
        <dbReference type="ARBA" id="ARBA00023015"/>
    </source>
</evidence>
<dbReference type="PROSITE" id="PS50977">
    <property type="entry name" value="HTH_TETR_2"/>
    <property type="match status" value="1"/>
</dbReference>
<keyword evidence="1" id="KW-0805">Transcription regulation</keyword>
<dbReference type="GO" id="GO:0045892">
    <property type="term" value="P:negative regulation of DNA-templated transcription"/>
    <property type="evidence" value="ECO:0007669"/>
    <property type="project" value="InterPro"/>
</dbReference>
<evidence type="ECO:0000313" key="7">
    <source>
        <dbReference type="Proteomes" id="UP000305792"/>
    </source>
</evidence>
<comment type="caution">
    <text evidence="6">The sequence shown here is derived from an EMBL/GenBank/DDBJ whole genome shotgun (WGS) entry which is preliminary data.</text>
</comment>
<evidence type="ECO:0000259" key="5">
    <source>
        <dbReference type="PROSITE" id="PS50977"/>
    </source>
</evidence>
<dbReference type="SUPFAM" id="SSF46689">
    <property type="entry name" value="Homeodomain-like"/>
    <property type="match status" value="1"/>
</dbReference>
<dbReference type="OrthoDB" id="3614211at2"/>
<dbReference type="AlphaFoldDB" id="A0A4V4HNN4"/>
<dbReference type="GO" id="GO:0000976">
    <property type="term" value="F:transcription cis-regulatory region binding"/>
    <property type="evidence" value="ECO:0007669"/>
    <property type="project" value="TreeGrafter"/>
</dbReference>
<dbReference type="GO" id="GO:0003700">
    <property type="term" value="F:DNA-binding transcription factor activity"/>
    <property type="evidence" value="ECO:0007669"/>
    <property type="project" value="TreeGrafter"/>
</dbReference>
<keyword evidence="3" id="KW-0804">Transcription</keyword>
<evidence type="ECO:0000256" key="2">
    <source>
        <dbReference type="ARBA" id="ARBA00023125"/>
    </source>
</evidence>
<proteinExistence type="predicted"/>
<dbReference type="Pfam" id="PF02909">
    <property type="entry name" value="TetR_C_1"/>
    <property type="match status" value="1"/>
</dbReference>
<protein>
    <submittedName>
        <fullName evidence="6">TetR/AcrR family transcriptional regulator</fullName>
    </submittedName>
</protein>
<dbReference type="InterPro" id="IPR009057">
    <property type="entry name" value="Homeodomain-like_sf"/>
</dbReference>
<evidence type="ECO:0000256" key="3">
    <source>
        <dbReference type="ARBA" id="ARBA00023163"/>
    </source>
</evidence>
<sequence length="240" mass="26393">MAGDMYGLLWERELPVEGRGRRPGRPSGLSRERIVAEATAIADAEGLHQVSMKRIADGLDCGVMSLYRHVPGKDELVALMYDATMADAPPLPEFADWRDAMHAWAMAVRTLFRAHPWALPLATANHMMGPGEAYWLDWALGVFTRTGLDADVSLAAVLAVNGYVGGALRPELQGQDDPQWFRFMRHPAAAERFPNVQRLIDSGGIADSPVLKDSFEFGLGLVLDGLERYIETRPRPGGEP</sequence>
<dbReference type="Gene3D" id="1.10.357.10">
    <property type="entry name" value="Tetracycline Repressor, domain 2"/>
    <property type="match status" value="1"/>
</dbReference>
<feature type="DNA-binding region" description="H-T-H motif" evidence="4">
    <location>
        <begin position="51"/>
        <end position="70"/>
    </location>
</feature>
<evidence type="ECO:0000256" key="4">
    <source>
        <dbReference type="PROSITE-ProRule" id="PRU00335"/>
    </source>
</evidence>
<dbReference type="PANTHER" id="PTHR30055">
    <property type="entry name" value="HTH-TYPE TRANSCRIPTIONAL REGULATOR RUTR"/>
    <property type="match status" value="1"/>
</dbReference>
<dbReference type="InterPro" id="IPR004111">
    <property type="entry name" value="Repressor_TetR_C"/>
</dbReference>
<evidence type="ECO:0000313" key="6">
    <source>
        <dbReference type="EMBL" id="THV26756.1"/>
    </source>
</evidence>
<dbReference type="EMBL" id="STGX01000013">
    <property type="protein sequence ID" value="THV26756.1"/>
    <property type="molecule type" value="Genomic_DNA"/>
</dbReference>